<dbReference type="SUPFAM" id="SSF52833">
    <property type="entry name" value="Thioredoxin-like"/>
    <property type="match status" value="1"/>
</dbReference>
<keyword evidence="4" id="KW-0676">Redox-active center</keyword>
<evidence type="ECO:0000256" key="2">
    <source>
        <dbReference type="ARBA" id="ARBA00022748"/>
    </source>
</evidence>
<dbReference type="AlphaFoldDB" id="A0A3B0RR46"/>
<dbReference type="InterPro" id="IPR000866">
    <property type="entry name" value="AhpC/TSA"/>
</dbReference>
<keyword evidence="3" id="KW-1015">Disulfide bond</keyword>
<dbReference type="Gene3D" id="3.40.30.10">
    <property type="entry name" value="Glutaredoxin"/>
    <property type="match status" value="1"/>
</dbReference>
<keyword evidence="2" id="KW-0201">Cytochrome c-type biogenesis</keyword>
<evidence type="ECO:0000256" key="4">
    <source>
        <dbReference type="ARBA" id="ARBA00023284"/>
    </source>
</evidence>
<comment type="subcellular location">
    <subcellularLocation>
        <location evidence="1">Cell envelope</location>
    </subcellularLocation>
</comment>
<dbReference type="GO" id="GO:0016209">
    <property type="term" value="F:antioxidant activity"/>
    <property type="evidence" value="ECO:0007669"/>
    <property type="project" value="InterPro"/>
</dbReference>
<dbReference type="GO" id="GO:0030313">
    <property type="term" value="C:cell envelope"/>
    <property type="evidence" value="ECO:0007669"/>
    <property type="project" value="UniProtKB-SubCell"/>
</dbReference>
<dbReference type="GO" id="GO:0017004">
    <property type="term" value="P:cytochrome complex assembly"/>
    <property type="evidence" value="ECO:0007669"/>
    <property type="project" value="UniProtKB-KW"/>
</dbReference>
<feature type="domain" description="Thioredoxin" evidence="5">
    <location>
        <begin position="318"/>
        <end position="459"/>
    </location>
</feature>
<dbReference type="InterPro" id="IPR050553">
    <property type="entry name" value="Thioredoxin_ResA/DsbE_sf"/>
</dbReference>
<evidence type="ECO:0000313" key="6">
    <source>
        <dbReference type="EMBL" id="VAV86065.1"/>
    </source>
</evidence>
<dbReference type="PROSITE" id="PS51352">
    <property type="entry name" value="THIOREDOXIN_2"/>
    <property type="match status" value="1"/>
</dbReference>
<gene>
    <name evidence="6" type="ORF">MNBD_BACTEROID02-204</name>
</gene>
<dbReference type="PANTHER" id="PTHR42852">
    <property type="entry name" value="THIOL:DISULFIDE INTERCHANGE PROTEIN DSBE"/>
    <property type="match status" value="1"/>
</dbReference>
<evidence type="ECO:0000259" key="5">
    <source>
        <dbReference type="PROSITE" id="PS51352"/>
    </source>
</evidence>
<dbReference type="InterPro" id="IPR036249">
    <property type="entry name" value="Thioredoxin-like_sf"/>
</dbReference>
<organism evidence="6">
    <name type="scientific">hydrothermal vent metagenome</name>
    <dbReference type="NCBI Taxonomy" id="652676"/>
    <lineage>
        <taxon>unclassified sequences</taxon>
        <taxon>metagenomes</taxon>
        <taxon>ecological metagenomes</taxon>
    </lineage>
</organism>
<dbReference type="CDD" id="cd02966">
    <property type="entry name" value="TlpA_like_family"/>
    <property type="match status" value="1"/>
</dbReference>
<reference evidence="6" key="1">
    <citation type="submission" date="2018-06" db="EMBL/GenBank/DDBJ databases">
        <authorList>
            <person name="Zhirakovskaya E."/>
        </authorList>
    </citation>
    <scope>NUCLEOTIDE SEQUENCE</scope>
</reference>
<dbReference type="PANTHER" id="PTHR42852:SF6">
    <property type="entry name" value="THIOL:DISULFIDE INTERCHANGE PROTEIN DSBE"/>
    <property type="match status" value="1"/>
</dbReference>
<dbReference type="InterPro" id="IPR013766">
    <property type="entry name" value="Thioredoxin_domain"/>
</dbReference>
<evidence type="ECO:0000256" key="1">
    <source>
        <dbReference type="ARBA" id="ARBA00004196"/>
    </source>
</evidence>
<evidence type="ECO:0000256" key="3">
    <source>
        <dbReference type="ARBA" id="ARBA00023157"/>
    </source>
</evidence>
<dbReference type="Pfam" id="PF00578">
    <property type="entry name" value="AhpC-TSA"/>
    <property type="match status" value="1"/>
</dbReference>
<proteinExistence type="predicted"/>
<dbReference type="EMBL" id="UOEB01000286">
    <property type="protein sequence ID" value="VAV86065.1"/>
    <property type="molecule type" value="Genomic_DNA"/>
</dbReference>
<accession>A0A3B0RR46</accession>
<name>A0A3B0RR46_9ZZZZ</name>
<sequence>MTILSIWSLIKKEFMLKKMLFGILLMPIFVLAQHTIKGTFSPAQDFEYAILYKVMPTTSLYIANAQVDSKGNFEFQLDSTVTKGMYRLVYAMPQEEFNFDIIYNAKEDVSLAFNTETGVKYNASVENILINSYTTSMSMVSQSIGNFYRQQSTDTLALAAIFKTQKETQVEYEKAAEGTIALQFIKANSPYIPEGFEDISTYIKNLKIHFFDHVDFDNEILQSSNFLIERTLNYVFGMTSEEDNEVISYEKNIDEVYAAMKDANPVIKSTLLEILWQQMVDANFEAVANYIADIYLIEIAQTLNDIELVDGLTLFKSVSIGNKAPEFNVELGEGENKTEVSLYDLDMAQEYVVVFWSSTCSHCLNEIPKLQTYVKSMKEGKVKVIAVGLEDETSLSSWEKAIVKYPEFIHVLGLGKWNNEIGNSYNVTATPTYYILNANKKIIAKPYDFEAFKKYMDQK</sequence>
<protein>
    <submittedName>
        <fullName evidence="6">Thiol:disulfide interchange protein</fullName>
    </submittedName>
</protein>
<dbReference type="GO" id="GO:0016491">
    <property type="term" value="F:oxidoreductase activity"/>
    <property type="evidence" value="ECO:0007669"/>
    <property type="project" value="InterPro"/>
</dbReference>